<sequence length="350" mass="38779">MSSSPRNKNSPTASPTFSFTALPLLPQPMSIIKAKVSVKLDEEKENFLIWRLLVEPVIKGHRLHMFLTDSAIGHNAGSNNDGFNEKDQILLSWILSTLSESILKRVIGCNNSKQLWETLHNFFKNRARAKARQYASELNNIMKKETESISEYLLRIKVLIDSLDFAGRSVNLQEHANVILGGLPKEYDAAVALINSELLSAAAFSVDDIEYILLAIEKKNKVQNNKESDESNRQSQLSLNGGIFSGQQPIPQLPSANSFLQQYLPNVAASASAAASNSQYSPPVWTSPQTLSSYHAALMNMMPPNPMTMSPHSPQPQLPQYPLPPSYSSALPFPNQTTELGLYDRCLVPQ</sequence>
<evidence type="ECO:0000256" key="1">
    <source>
        <dbReference type="SAM" id="MobiDB-lite"/>
    </source>
</evidence>
<dbReference type="AlphaFoldDB" id="A0A2K3MWS9"/>
<evidence type="ECO:0000313" key="3">
    <source>
        <dbReference type="Proteomes" id="UP000236291"/>
    </source>
</evidence>
<reference evidence="2 3" key="2">
    <citation type="journal article" date="2017" name="Front. Plant Sci.">
        <title>Gene Classification and Mining of Molecular Markers Useful in Red Clover (Trifolium pratense) Breeding.</title>
        <authorList>
            <person name="Istvanek J."/>
            <person name="Dluhosova J."/>
            <person name="Dluhos P."/>
            <person name="Patkova L."/>
            <person name="Nedelnik J."/>
            <person name="Repkova J."/>
        </authorList>
    </citation>
    <scope>NUCLEOTIDE SEQUENCE [LARGE SCALE GENOMIC DNA]</scope>
    <source>
        <strain evidence="3">cv. Tatra</strain>
        <tissue evidence="2">Young leaves</tissue>
    </source>
</reference>
<proteinExistence type="predicted"/>
<evidence type="ECO:0000313" key="2">
    <source>
        <dbReference type="EMBL" id="PNX95245.1"/>
    </source>
</evidence>
<dbReference type="EMBL" id="ASHM01013266">
    <property type="protein sequence ID" value="PNX95245.1"/>
    <property type="molecule type" value="Genomic_DNA"/>
</dbReference>
<organism evidence="2 3">
    <name type="scientific">Trifolium pratense</name>
    <name type="common">Red clover</name>
    <dbReference type="NCBI Taxonomy" id="57577"/>
    <lineage>
        <taxon>Eukaryota</taxon>
        <taxon>Viridiplantae</taxon>
        <taxon>Streptophyta</taxon>
        <taxon>Embryophyta</taxon>
        <taxon>Tracheophyta</taxon>
        <taxon>Spermatophyta</taxon>
        <taxon>Magnoliopsida</taxon>
        <taxon>eudicotyledons</taxon>
        <taxon>Gunneridae</taxon>
        <taxon>Pentapetalae</taxon>
        <taxon>rosids</taxon>
        <taxon>fabids</taxon>
        <taxon>Fabales</taxon>
        <taxon>Fabaceae</taxon>
        <taxon>Papilionoideae</taxon>
        <taxon>50 kb inversion clade</taxon>
        <taxon>NPAAA clade</taxon>
        <taxon>Hologalegina</taxon>
        <taxon>IRL clade</taxon>
        <taxon>Trifolieae</taxon>
        <taxon>Trifolium</taxon>
    </lineage>
</organism>
<protein>
    <submittedName>
        <fullName evidence="2">Retrovirus-related Pol polyprotein from transposon TNT 1-94</fullName>
    </submittedName>
</protein>
<reference evidence="2 3" key="1">
    <citation type="journal article" date="2014" name="Am. J. Bot.">
        <title>Genome assembly and annotation for red clover (Trifolium pratense; Fabaceae).</title>
        <authorList>
            <person name="Istvanek J."/>
            <person name="Jaros M."/>
            <person name="Krenek A."/>
            <person name="Repkova J."/>
        </authorList>
    </citation>
    <scope>NUCLEOTIDE SEQUENCE [LARGE SCALE GENOMIC DNA]</scope>
    <source>
        <strain evidence="3">cv. Tatra</strain>
        <tissue evidence="2">Young leaves</tissue>
    </source>
</reference>
<name>A0A2K3MWS9_TRIPR</name>
<dbReference type="PANTHER" id="PTHR47481:SF30">
    <property type="entry name" value="CCHC-TYPE DOMAIN-CONTAINING PROTEIN"/>
    <property type="match status" value="1"/>
</dbReference>
<dbReference type="PANTHER" id="PTHR47481">
    <property type="match status" value="1"/>
</dbReference>
<dbReference type="Proteomes" id="UP000236291">
    <property type="component" value="Unassembled WGS sequence"/>
</dbReference>
<gene>
    <name evidence="2" type="ORF">L195_g018431</name>
</gene>
<accession>A0A2K3MWS9</accession>
<comment type="caution">
    <text evidence="2">The sequence shown here is derived from an EMBL/GenBank/DDBJ whole genome shotgun (WGS) entry which is preliminary data.</text>
</comment>
<feature type="region of interest" description="Disordered" evidence="1">
    <location>
        <begin position="222"/>
        <end position="241"/>
    </location>
</feature>
<dbReference type="STRING" id="57577.A0A2K3MWS9"/>
<feature type="compositionally biased region" description="Basic and acidic residues" evidence="1">
    <location>
        <begin position="222"/>
        <end position="232"/>
    </location>
</feature>
<dbReference type="Pfam" id="PF14223">
    <property type="entry name" value="Retrotran_gag_2"/>
    <property type="match status" value="1"/>
</dbReference>